<name>A0A812KE52_SYMPI</name>
<keyword evidence="3" id="KW-1185">Reference proteome</keyword>
<dbReference type="InterPro" id="IPR003609">
    <property type="entry name" value="Pan_app"/>
</dbReference>
<accession>A0A812KE52</accession>
<feature type="domain" description="Apple" evidence="1">
    <location>
        <begin position="217"/>
        <end position="265"/>
    </location>
</feature>
<dbReference type="Pfam" id="PF00024">
    <property type="entry name" value="PAN_1"/>
    <property type="match status" value="1"/>
</dbReference>
<gene>
    <name evidence="2" type="ORF">SPIL2461_LOCUS3290</name>
</gene>
<comment type="caution">
    <text evidence="2">The sequence shown here is derived from an EMBL/GenBank/DDBJ whole genome shotgun (WGS) entry which is preliminary data.</text>
</comment>
<evidence type="ECO:0000259" key="1">
    <source>
        <dbReference type="Pfam" id="PF00024"/>
    </source>
</evidence>
<dbReference type="AlphaFoldDB" id="A0A812KE52"/>
<proteinExistence type="predicted"/>
<organism evidence="2 3">
    <name type="scientific">Symbiodinium pilosum</name>
    <name type="common">Dinoflagellate</name>
    <dbReference type="NCBI Taxonomy" id="2952"/>
    <lineage>
        <taxon>Eukaryota</taxon>
        <taxon>Sar</taxon>
        <taxon>Alveolata</taxon>
        <taxon>Dinophyceae</taxon>
        <taxon>Suessiales</taxon>
        <taxon>Symbiodiniaceae</taxon>
        <taxon>Symbiodinium</taxon>
    </lineage>
</organism>
<dbReference type="OrthoDB" id="410590at2759"/>
<evidence type="ECO:0000313" key="3">
    <source>
        <dbReference type="Proteomes" id="UP000649617"/>
    </source>
</evidence>
<reference evidence="2" key="1">
    <citation type="submission" date="2021-02" db="EMBL/GenBank/DDBJ databases">
        <authorList>
            <person name="Dougan E. K."/>
            <person name="Rhodes N."/>
            <person name="Thang M."/>
            <person name="Chan C."/>
        </authorList>
    </citation>
    <scope>NUCLEOTIDE SEQUENCE</scope>
</reference>
<sequence length="291" mass="32632">MRRVESTVDVLYIYPEEDHNGAFSMCSSGSFEPSVCFRLVHMAHHYSVHFVRVGSVQEATAYVKSLPAETRLKHVVFGGHGNPTSLAWGDEADESDTVMPELRVDEPATRELLSVVYPHLIVDGEERTRSTVFLDACLNGKTVRDKNMLLFVAHQLAGTKVFASQISFDNSQFVLDNYLHFNAHIMSNKKDKMVSTLLHPGLRELEFHPYRACKIKQLVASAQTMESCAESCQKAGDGCEAFTYFPDGNARINQVCYHSKRCSGMKRSKKGAMVFTKATEEDDDESDEDDD</sequence>
<dbReference type="EMBL" id="CAJNIZ010003947">
    <property type="protein sequence ID" value="CAE7227523.1"/>
    <property type="molecule type" value="Genomic_DNA"/>
</dbReference>
<protein>
    <recommendedName>
        <fullName evidence="1">Apple domain-containing protein</fullName>
    </recommendedName>
</protein>
<dbReference type="Proteomes" id="UP000649617">
    <property type="component" value="Unassembled WGS sequence"/>
</dbReference>
<evidence type="ECO:0000313" key="2">
    <source>
        <dbReference type="EMBL" id="CAE7227523.1"/>
    </source>
</evidence>